<name>A0A0A9AST0_ARUDO</name>
<dbReference type="AlphaFoldDB" id="A0A0A9AST0"/>
<dbReference type="EMBL" id="GBRH01245915">
    <property type="protein sequence ID" value="JAD51980.1"/>
    <property type="molecule type" value="Transcribed_RNA"/>
</dbReference>
<protein>
    <submittedName>
        <fullName evidence="1">Uncharacterized protein</fullName>
    </submittedName>
</protein>
<reference evidence="1" key="2">
    <citation type="journal article" date="2015" name="Data Brief">
        <title>Shoot transcriptome of the giant reed, Arundo donax.</title>
        <authorList>
            <person name="Barrero R.A."/>
            <person name="Guerrero F.D."/>
            <person name="Moolhuijzen P."/>
            <person name="Goolsby J.A."/>
            <person name="Tidwell J."/>
            <person name="Bellgard S.E."/>
            <person name="Bellgard M.I."/>
        </authorList>
    </citation>
    <scope>NUCLEOTIDE SEQUENCE</scope>
    <source>
        <tissue evidence="1">Shoot tissue taken approximately 20 cm above the soil surface</tissue>
    </source>
</reference>
<organism evidence="1">
    <name type="scientific">Arundo donax</name>
    <name type="common">Giant reed</name>
    <name type="synonym">Donax arundinaceus</name>
    <dbReference type="NCBI Taxonomy" id="35708"/>
    <lineage>
        <taxon>Eukaryota</taxon>
        <taxon>Viridiplantae</taxon>
        <taxon>Streptophyta</taxon>
        <taxon>Embryophyta</taxon>
        <taxon>Tracheophyta</taxon>
        <taxon>Spermatophyta</taxon>
        <taxon>Magnoliopsida</taxon>
        <taxon>Liliopsida</taxon>
        <taxon>Poales</taxon>
        <taxon>Poaceae</taxon>
        <taxon>PACMAD clade</taxon>
        <taxon>Arundinoideae</taxon>
        <taxon>Arundineae</taxon>
        <taxon>Arundo</taxon>
    </lineage>
</organism>
<accession>A0A0A9AST0</accession>
<proteinExistence type="predicted"/>
<evidence type="ECO:0000313" key="1">
    <source>
        <dbReference type="EMBL" id="JAD51980.1"/>
    </source>
</evidence>
<reference evidence="1" key="1">
    <citation type="submission" date="2014-09" db="EMBL/GenBank/DDBJ databases">
        <authorList>
            <person name="Magalhaes I.L.F."/>
            <person name="Oliveira U."/>
            <person name="Santos F.R."/>
            <person name="Vidigal T.H.D.A."/>
            <person name="Brescovit A.D."/>
            <person name="Santos A.J."/>
        </authorList>
    </citation>
    <scope>NUCLEOTIDE SEQUENCE</scope>
    <source>
        <tissue evidence="1">Shoot tissue taken approximately 20 cm above the soil surface</tissue>
    </source>
</reference>
<sequence>MSPSLFFKICTNIHYSVS</sequence>